<protein>
    <recommendedName>
        <fullName evidence="3">HsdR</fullName>
    </recommendedName>
</protein>
<dbReference type="RefSeq" id="WP_141325436.1">
    <property type="nucleotide sequence ID" value="NZ_BJMU01000014.1"/>
</dbReference>
<sequence>MSSGNKKTRAKAKRPDPMRDLVANAVDFLTLATEEFKERPKHSIIAFHSAVELFLKARLLEEHWSLVVSKTPDLASFESGDFVSVTFEEACQRLAKIVGSPPTDRVRQTLDVIRKHRNKMVHFFQDIDDPVVREQIAMEELNAWHALVGLIGGQWRDVFERFDLDIEALDGRFAEHRLYLQTRFTSLAEKLSSLKGEGKVLAACGRCGFEAAETAVVLHELHCAKCHVCHFVPHWLALECTHCSAEFRADGDETSTCEVCDTVFDASDIAEIVDDDPVTTDNYYDRVTPANCTRCDGHQTVVSFHDHYLCTGCLELTDHISACGWCGEGSNGDMEGSEWKGCNYCDGRKGWDRD</sequence>
<name>A0A4Y3TRH0_9PROT</name>
<evidence type="ECO:0000313" key="2">
    <source>
        <dbReference type="Proteomes" id="UP000317617"/>
    </source>
</evidence>
<evidence type="ECO:0000313" key="1">
    <source>
        <dbReference type="EMBL" id="GEB83610.1"/>
    </source>
</evidence>
<organism evidence="1 2">
    <name type="scientific">Acetobacter orleanensis</name>
    <dbReference type="NCBI Taxonomy" id="104099"/>
    <lineage>
        <taxon>Bacteria</taxon>
        <taxon>Pseudomonadati</taxon>
        <taxon>Pseudomonadota</taxon>
        <taxon>Alphaproteobacteria</taxon>
        <taxon>Acetobacterales</taxon>
        <taxon>Acetobacteraceae</taxon>
        <taxon>Acetobacter</taxon>
    </lineage>
</organism>
<gene>
    <name evidence="1" type="ORF">AOR01nite_20870</name>
</gene>
<accession>A0A4Y3TRH0</accession>
<reference evidence="1 2" key="1">
    <citation type="submission" date="2019-06" db="EMBL/GenBank/DDBJ databases">
        <title>Whole genome shotgun sequence of Acetobacter orleanensis NBRC 13752.</title>
        <authorList>
            <person name="Hosoyama A."/>
            <person name="Uohara A."/>
            <person name="Ohji S."/>
            <person name="Ichikawa N."/>
        </authorList>
    </citation>
    <scope>NUCLEOTIDE SEQUENCE [LARGE SCALE GENOMIC DNA]</scope>
    <source>
        <strain evidence="1 2">NBRC 13752</strain>
    </source>
</reference>
<dbReference type="AlphaFoldDB" id="A0A4Y3TRH0"/>
<dbReference type="EMBL" id="BJMU01000014">
    <property type="protein sequence ID" value="GEB83610.1"/>
    <property type="molecule type" value="Genomic_DNA"/>
</dbReference>
<proteinExistence type="predicted"/>
<evidence type="ECO:0008006" key="3">
    <source>
        <dbReference type="Google" id="ProtNLM"/>
    </source>
</evidence>
<comment type="caution">
    <text evidence="1">The sequence shown here is derived from an EMBL/GenBank/DDBJ whole genome shotgun (WGS) entry which is preliminary data.</text>
</comment>
<dbReference type="Proteomes" id="UP000317617">
    <property type="component" value="Unassembled WGS sequence"/>
</dbReference>
<dbReference type="OrthoDB" id="3818700at2"/>
<keyword evidence="2" id="KW-1185">Reference proteome</keyword>